<evidence type="ECO:0000313" key="10">
    <source>
        <dbReference type="EMBL" id="MFC5508471.1"/>
    </source>
</evidence>
<feature type="transmembrane region" description="Helical" evidence="8">
    <location>
        <begin position="36"/>
        <end position="54"/>
    </location>
</feature>
<evidence type="ECO:0000256" key="4">
    <source>
        <dbReference type="ARBA" id="ARBA00022989"/>
    </source>
</evidence>
<evidence type="ECO:0000256" key="5">
    <source>
        <dbReference type="ARBA" id="ARBA00023136"/>
    </source>
</evidence>
<keyword evidence="8" id="KW-0479">Metal-binding</keyword>
<dbReference type="InterPro" id="IPR023214">
    <property type="entry name" value="HAD_sf"/>
</dbReference>
<dbReference type="SUPFAM" id="SSF81653">
    <property type="entry name" value="Calcium ATPase, transduction domain A"/>
    <property type="match status" value="1"/>
</dbReference>
<evidence type="ECO:0000256" key="2">
    <source>
        <dbReference type="ARBA" id="ARBA00006024"/>
    </source>
</evidence>
<dbReference type="Pfam" id="PF00122">
    <property type="entry name" value="E1-E2_ATPase"/>
    <property type="match status" value="1"/>
</dbReference>
<feature type="transmembrane region" description="Helical" evidence="8">
    <location>
        <begin position="283"/>
        <end position="308"/>
    </location>
</feature>
<name>A0ABW0P740_9HYPH</name>
<comment type="catalytic activity">
    <reaction evidence="7">
        <text>Zn(2+)(in) + ATP + H2O = Zn(2+)(out) + ADP + phosphate + H(+)</text>
        <dbReference type="Rhea" id="RHEA:20621"/>
        <dbReference type="ChEBI" id="CHEBI:15377"/>
        <dbReference type="ChEBI" id="CHEBI:15378"/>
        <dbReference type="ChEBI" id="CHEBI:29105"/>
        <dbReference type="ChEBI" id="CHEBI:30616"/>
        <dbReference type="ChEBI" id="CHEBI:43474"/>
        <dbReference type="ChEBI" id="CHEBI:456216"/>
        <dbReference type="EC" id="7.2.2.12"/>
    </reaction>
</comment>
<comment type="caution">
    <text evidence="10">The sequence shown here is derived from an EMBL/GenBank/DDBJ whole genome shotgun (WGS) entry which is preliminary data.</text>
</comment>
<dbReference type="InterPro" id="IPR059000">
    <property type="entry name" value="ATPase_P-type_domA"/>
</dbReference>
<dbReference type="Gene3D" id="3.40.50.1000">
    <property type="entry name" value="HAD superfamily/HAD-like"/>
    <property type="match status" value="1"/>
</dbReference>
<dbReference type="NCBIfam" id="TIGR01512">
    <property type="entry name" value="ATPase-IB2_Cd"/>
    <property type="match status" value="1"/>
</dbReference>
<comment type="subcellular location">
    <subcellularLocation>
        <location evidence="8">Cell membrane</location>
    </subcellularLocation>
    <subcellularLocation>
        <location evidence="1">Membrane</location>
    </subcellularLocation>
</comment>
<feature type="transmembrane region" description="Helical" evidence="8">
    <location>
        <begin position="97"/>
        <end position="121"/>
    </location>
</feature>
<comment type="similarity">
    <text evidence="2 8">Belongs to the cation transport ATPase (P-type) (TC 3.A.3) family. Type IB subfamily.</text>
</comment>
<protein>
    <recommendedName>
        <fullName evidence="6">P-type Zn(2+) transporter</fullName>
        <ecNumber evidence="6">7.2.2.12</ecNumber>
    </recommendedName>
</protein>
<feature type="domain" description="P-type ATPase A" evidence="9">
    <location>
        <begin position="143"/>
        <end position="242"/>
    </location>
</feature>
<keyword evidence="3 8" id="KW-0812">Transmembrane</keyword>
<keyword evidence="5 8" id="KW-0472">Membrane</keyword>
<dbReference type="EMBL" id="JBHSLU010000092">
    <property type="protein sequence ID" value="MFC5508471.1"/>
    <property type="molecule type" value="Genomic_DNA"/>
</dbReference>
<evidence type="ECO:0000256" key="3">
    <source>
        <dbReference type="ARBA" id="ARBA00022692"/>
    </source>
</evidence>
<dbReference type="InterPro" id="IPR018303">
    <property type="entry name" value="ATPase_P-typ_P_site"/>
</dbReference>
<dbReference type="Pfam" id="PF00702">
    <property type="entry name" value="Hydrolase"/>
    <property type="match status" value="1"/>
</dbReference>
<feature type="transmembrane region" description="Helical" evidence="8">
    <location>
        <begin position="581"/>
        <end position="602"/>
    </location>
</feature>
<dbReference type="InterPro" id="IPR023298">
    <property type="entry name" value="ATPase_P-typ_TM_dom_sf"/>
</dbReference>
<dbReference type="InterPro" id="IPR027256">
    <property type="entry name" value="P-typ_ATPase_IB"/>
</dbReference>
<evidence type="ECO:0000256" key="1">
    <source>
        <dbReference type="ARBA" id="ARBA00004370"/>
    </source>
</evidence>
<evidence type="ECO:0000256" key="7">
    <source>
        <dbReference type="ARBA" id="ARBA00047308"/>
    </source>
</evidence>
<keyword evidence="4 8" id="KW-1133">Transmembrane helix</keyword>
<proteinExistence type="inferred from homology"/>
<dbReference type="Gene3D" id="3.40.1110.10">
    <property type="entry name" value="Calcium-transporting ATPase, cytoplasmic domain N"/>
    <property type="match status" value="1"/>
</dbReference>
<dbReference type="InterPro" id="IPR051014">
    <property type="entry name" value="Cation_Transport_ATPase_IB"/>
</dbReference>
<organism evidence="10 11">
    <name type="scientific">Bosea massiliensis</name>
    <dbReference type="NCBI Taxonomy" id="151419"/>
    <lineage>
        <taxon>Bacteria</taxon>
        <taxon>Pseudomonadati</taxon>
        <taxon>Pseudomonadota</taxon>
        <taxon>Alphaproteobacteria</taxon>
        <taxon>Hyphomicrobiales</taxon>
        <taxon>Boseaceae</taxon>
        <taxon>Bosea</taxon>
    </lineage>
</organism>
<evidence type="ECO:0000256" key="8">
    <source>
        <dbReference type="RuleBase" id="RU362081"/>
    </source>
</evidence>
<keyword evidence="8" id="KW-0547">Nucleotide-binding</keyword>
<dbReference type="PANTHER" id="PTHR48085">
    <property type="entry name" value="CADMIUM/ZINC-TRANSPORTING ATPASE HMA2-RELATED"/>
    <property type="match status" value="1"/>
</dbReference>
<dbReference type="InterPro" id="IPR036412">
    <property type="entry name" value="HAD-like_sf"/>
</dbReference>
<keyword evidence="8" id="KW-1003">Cell membrane</keyword>
<dbReference type="Proteomes" id="UP001596060">
    <property type="component" value="Unassembled WGS sequence"/>
</dbReference>
<dbReference type="PANTHER" id="PTHR48085:SF5">
    <property type="entry name" value="CADMIUM_ZINC-TRANSPORTING ATPASE HMA4-RELATED"/>
    <property type="match status" value="1"/>
</dbReference>
<dbReference type="RefSeq" id="WP_082735103.1">
    <property type="nucleotide sequence ID" value="NZ_JBHSLU010000092.1"/>
</dbReference>
<dbReference type="InterPro" id="IPR001757">
    <property type="entry name" value="P_typ_ATPase"/>
</dbReference>
<dbReference type="PROSITE" id="PS00154">
    <property type="entry name" value="ATPASE_E1_E2"/>
    <property type="match status" value="1"/>
</dbReference>
<reference evidence="11" key="1">
    <citation type="journal article" date="2019" name="Int. J. Syst. Evol. Microbiol.">
        <title>The Global Catalogue of Microorganisms (GCM) 10K type strain sequencing project: providing services to taxonomists for standard genome sequencing and annotation.</title>
        <authorList>
            <consortium name="The Broad Institute Genomics Platform"/>
            <consortium name="The Broad Institute Genome Sequencing Center for Infectious Disease"/>
            <person name="Wu L."/>
            <person name="Ma J."/>
        </authorList>
    </citation>
    <scope>NUCLEOTIDE SEQUENCE [LARGE SCALE GENOMIC DNA]</scope>
    <source>
        <strain evidence="11">CCUG 43117</strain>
    </source>
</reference>
<gene>
    <name evidence="10" type="ORF">ACFPN9_24810</name>
</gene>
<evidence type="ECO:0000313" key="11">
    <source>
        <dbReference type="Proteomes" id="UP001596060"/>
    </source>
</evidence>
<dbReference type="EC" id="7.2.2.12" evidence="6"/>
<accession>A0ABW0P740</accession>
<dbReference type="SUPFAM" id="SSF81665">
    <property type="entry name" value="Calcium ATPase, transmembrane domain M"/>
    <property type="match status" value="1"/>
</dbReference>
<dbReference type="NCBIfam" id="TIGR01494">
    <property type="entry name" value="ATPase_P-type"/>
    <property type="match status" value="1"/>
</dbReference>
<dbReference type="PRINTS" id="PR00119">
    <property type="entry name" value="CATATPASE"/>
</dbReference>
<sequence>MTMVDEKAAVLERAATPVPLHARDDVHQHAPFEPLAVARIAVAALGAAAVWFRVYEPIPQVSVIGLLALAFSVWPVLREALANLLARRMTMELSMLIAIAAAAAIAEIFTALVVTLFVLVAEELEHLTIARGRRAIGDLVAFIPREARARRGDGTVTVSVDEVAIGDIVLVNPGEKIPVDGVVTDGHSMVDQSRITGESMPVDRAVGDAVYAGSINHMGALEIAVERIGRDTSYGQIIEAVEAAEQSRAPVQKLADRMAGYLVYAAAFAALMTWLITRDLRDTISVIIVAGACGIAAGTPIAILGGIGRAARLGAIIKGGIHLETLGQLDTLVLDKTGTLTLGQPGVEQILPAPGVDPLELLRLTAAAELRSEHPLARAVVEEASARGLSVPEPSSAEFKLARGITAVVEGRVVLVGNRPLLAEAGVAVPPRDHPVVGSDIVVAADGRFLGEIIVADALRPEAAAAMAALAGIGVRTLLFSGDTAVVATSVARQIGIAEAVGDMLPQDKLVRVRKLVEEGRVVGMVGDGVNDAPALTAASLGIAMGAGTDIAKESADIILIGNDLLKLVETLRIARRTRRVIWQNFAGTLIVDAVGIALAATGHLDPLIAAFIHVGSELLFLANAARMLPRGEEEPAPVAASAIPAT</sequence>
<evidence type="ECO:0000256" key="6">
    <source>
        <dbReference type="ARBA" id="ARBA00039097"/>
    </source>
</evidence>
<keyword evidence="8" id="KW-0067">ATP-binding</keyword>
<dbReference type="SUPFAM" id="SSF56784">
    <property type="entry name" value="HAD-like"/>
    <property type="match status" value="1"/>
</dbReference>
<dbReference type="Gene3D" id="2.70.150.10">
    <property type="entry name" value="Calcium-transporting ATPase, cytoplasmic transduction domain A"/>
    <property type="match status" value="1"/>
</dbReference>
<dbReference type="PRINTS" id="PR00941">
    <property type="entry name" value="CDATPASE"/>
</dbReference>
<feature type="transmembrane region" description="Helical" evidence="8">
    <location>
        <begin position="258"/>
        <end position="277"/>
    </location>
</feature>
<keyword evidence="11" id="KW-1185">Reference proteome</keyword>
<dbReference type="InterPro" id="IPR023299">
    <property type="entry name" value="ATPase_P-typ_cyto_dom_N"/>
</dbReference>
<feature type="transmembrane region" description="Helical" evidence="8">
    <location>
        <begin position="61"/>
        <end position="77"/>
    </location>
</feature>
<evidence type="ECO:0000259" key="9">
    <source>
        <dbReference type="Pfam" id="PF00122"/>
    </source>
</evidence>
<dbReference type="InterPro" id="IPR008250">
    <property type="entry name" value="ATPase_P-typ_transduc_dom_A_sf"/>
</dbReference>
<dbReference type="NCBIfam" id="TIGR01525">
    <property type="entry name" value="ATPase-IB_hvy"/>
    <property type="match status" value="1"/>
</dbReference>